<dbReference type="AlphaFoldDB" id="A0A7R7I158"/>
<dbReference type="Proteomes" id="UP000611640">
    <property type="component" value="Chromosome"/>
</dbReference>
<accession>A0A7R7I158</accession>
<gene>
    <name evidence="1" type="ORF">Athai_67320</name>
</gene>
<reference evidence="1 2" key="1">
    <citation type="submission" date="2020-08" db="EMBL/GenBank/DDBJ databases">
        <title>Whole genome shotgun sequence of Actinocatenispora thailandica NBRC 105041.</title>
        <authorList>
            <person name="Komaki H."/>
            <person name="Tamura T."/>
        </authorList>
    </citation>
    <scope>NUCLEOTIDE SEQUENCE [LARGE SCALE GENOMIC DNA]</scope>
    <source>
        <strain evidence="1 2">NBRC 105041</strain>
    </source>
</reference>
<dbReference type="EMBL" id="AP023355">
    <property type="protein sequence ID" value="BCJ39229.1"/>
    <property type="molecule type" value="Genomic_DNA"/>
</dbReference>
<evidence type="ECO:0000313" key="2">
    <source>
        <dbReference type="Proteomes" id="UP000611640"/>
    </source>
</evidence>
<proteinExistence type="predicted"/>
<evidence type="ECO:0000313" key="1">
    <source>
        <dbReference type="EMBL" id="BCJ39229.1"/>
    </source>
</evidence>
<name>A0A7R7I158_9ACTN</name>
<dbReference type="KEGG" id="atl:Athai_67320"/>
<protein>
    <submittedName>
        <fullName evidence="1">Uncharacterized protein</fullName>
    </submittedName>
</protein>
<sequence>MDLAATDHHVGHAAGDAKFQFTASVWRSTSDARNDYLSEVETFKPYASEKQDTVTHESIGDQATTVMRSRSAETMYITIVSYDNLVLSSQLILPRGSQPLPPEIFSRGIRSALDGIAGNIPKG</sequence>
<organism evidence="1 2">
    <name type="scientific">Actinocatenispora thailandica</name>
    <dbReference type="NCBI Taxonomy" id="227318"/>
    <lineage>
        <taxon>Bacteria</taxon>
        <taxon>Bacillati</taxon>
        <taxon>Actinomycetota</taxon>
        <taxon>Actinomycetes</taxon>
        <taxon>Micromonosporales</taxon>
        <taxon>Micromonosporaceae</taxon>
        <taxon>Actinocatenispora</taxon>
    </lineage>
</organism>
<keyword evidence="2" id="KW-1185">Reference proteome</keyword>